<protein>
    <recommendedName>
        <fullName evidence="2">DUF3887 domain-containing protein</fullName>
    </recommendedName>
</protein>
<organism evidence="1">
    <name type="scientific">bioreactor metagenome</name>
    <dbReference type="NCBI Taxonomy" id="1076179"/>
    <lineage>
        <taxon>unclassified sequences</taxon>
        <taxon>metagenomes</taxon>
        <taxon>ecological metagenomes</taxon>
    </lineage>
</organism>
<accession>A0A645ISN0</accession>
<dbReference type="EMBL" id="VSSQ01122046">
    <property type="protein sequence ID" value="MPN54126.1"/>
    <property type="molecule type" value="Genomic_DNA"/>
</dbReference>
<comment type="caution">
    <text evidence="1">The sequence shown here is derived from an EMBL/GenBank/DDBJ whole genome shotgun (WGS) entry which is preliminary data.</text>
</comment>
<sequence>MNKPLIILVVLGAILALIGLATRENTPAQFRLKPIDGDAKTESIAVVRRFCEAYRAQDVNAIGTLIADIAPNAFEDWKKVLDQMPPTDFAAAEALSTDAEPNIRNVRVDAGDRSWWFVVRNRDGRLLIVDLFIKGKP</sequence>
<reference evidence="1" key="1">
    <citation type="submission" date="2019-08" db="EMBL/GenBank/DDBJ databases">
        <authorList>
            <person name="Kucharzyk K."/>
            <person name="Murdoch R.W."/>
            <person name="Higgins S."/>
            <person name="Loffler F."/>
        </authorList>
    </citation>
    <scope>NUCLEOTIDE SEQUENCE</scope>
</reference>
<gene>
    <name evidence="1" type="ORF">SDC9_201795</name>
</gene>
<evidence type="ECO:0000313" key="1">
    <source>
        <dbReference type="EMBL" id="MPN54126.1"/>
    </source>
</evidence>
<name>A0A645ISN0_9ZZZZ</name>
<proteinExistence type="predicted"/>
<evidence type="ECO:0008006" key="2">
    <source>
        <dbReference type="Google" id="ProtNLM"/>
    </source>
</evidence>
<dbReference type="AlphaFoldDB" id="A0A645ISN0"/>